<keyword evidence="1" id="KW-0472">Membrane</keyword>
<name>A0A3D9I7X1_9BACL</name>
<evidence type="ECO:0000259" key="2">
    <source>
        <dbReference type="Pfam" id="PF22570"/>
    </source>
</evidence>
<protein>
    <recommendedName>
        <fullName evidence="2">LiaF transmembrane domain-containing protein</fullName>
    </recommendedName>
</protein>
<dbReference type="InterPro" id="IPR054331">
    <property type="entry name" value="LiaF_TM"/>
</dbReference>
<proteinExistence type="predicted"/>
<evidence type="ECO:0000313" key="3">
    <source>
        <dbReference type="EMBL" id="RED57266.1"/>
    </source>
</evidence>
<feature type="transmembrane region" description="Helical" evidence="1">
    <location>
        <begin position="50"/>
        <end position="69"/>
    </location>
</feature>
<accession>A0A3D9I7X1</accession>
<keyword evidence="1" id="KW-1133">Transmembrane helix</keyword>
<feature type="transmembrane region" description="Helical" evidence="1">
    <location>
        <begin position="27"/>
        <end position="44"/>
    </location>
</feature>
<evidence type="ECO:0000256" key="1">
    <source>
        <dbReference type="SAM" id="Phobius"/>
    </source>
</evidence>
<organism evidence="3 4">
    <name type="scientific">Cohnella lupini</name>
    <dbReference type="NCBI Taxonomy" id="1294267"/>
    <lineage>
        <taxon>Bacteria</taxon>
        <taxon>Bacillati</taxon>
        <taxon>Bacillota</taxon>
        <taxon>Bacilli</taxon>
        <taxon>Bacillales</taxon>
        <taxon>Paenibacillaceae</taxon>
        <taxon>Cohnella</taxon>
    </lineage>
</organism>
<reference evidence="3 4" key="1">
    <citation type="submission" date="2018-07" db="EMBL/GenBank/DDBJ databases">
        <title>Genomic Encyclopedia of Type Strains, Phase III (KMG-III): the genomes of soil and plant-associated and newly described type strains.</title>
        <authorList>
            <person name="Whitman W."/>
        </authorList>
    </citation>
    <scope>NUCLEOTIDE SEQUENCE [LARGE SCALE GENOMIC DNA]</scope>
    <source>
        <strain evidence="3 4">CECT 8236</strain>
    </source>
</reference>
<keyword evidence="4" id="KW-1185">Reference proteome</keyword>
<feature type="transmembrane region" description="Helical" evidence="1">
    <location>
        <begin position="76"/>
        <end position="91"/>
    </location>
</feature>
<comment type="caution">
    <text evidence="3">The sequence shown here is derived from an EMBL/GenBank/DDBJ whole genome shotgun (WGS) entry which is preliminary data.</text>
</comment>
<dbReference type="Proteomes" id="UP000256869">
    <property type="component" value="Unassembled WGS sequence"/>
</dbReference>
<feature type="domain" description="LiaF transmembrane" evidence="2">
    <location>
        <begin position="31"/>
        <end position="119"/>
    </location>
</feature>
<sequence>MREAREVYNKDISYTSYRKEVKQMKSGNGLALLLIGFGGLIILGKLGFGLGFLFGLLIPILIILLGIVAWKNGNRLLGGIIAAVGGFILLGKLSFLFVWAAAIALIVFGVSMLGRKNRTTRM</sequence>
<dbReference type="Pfam" id="PF22570">
    <property type="entry name" value="LiaF-TM"/>
    <property type="match status" value="1"/>
</dbReference>
<dbReference type="AlphaFoldDB" id="A0A3D9I7X1"/>
<keyword evidence="1" id="KW-0812">Transmembrane</keyword>
<feature type="transmembrane region" description="Helical" evidence="1">
    <location>
        <begin position="97"/>
        <end position="114"/>
    </location>
</feature>
<dbReference type="EMBL" id="QRDY01000011">
    <property type="protein sequence ID" value="RED57266.1"/>
    <property type="molecule type" value="Genomic_DNA"/>
</dbReference>
<gene>
    <name evidence="3" type="ORF">DFP95_111181</name>
</gene>
<evidence type="ECO:0000313" key="4">
    <source>
        <dbReference type="Proteomes" id="UP000256869"/>
    </source>
</evidence>